<keyword evidence="4" id="KW-0511">Multifunctional enzyme</keyword>
<feature type="active site" evidence="10">
    <location>
        <position position="11"/>
    </location>
</feature>
<evidence type="ECO:0000256" key="3">
    <source>
        <dbReference type="ARBA" id="ARBA00023002"/>
    </source>
</evidence>
<dbReference type="SUPFAM" id="SSF55068">
    <property type="entry name" value="Peptide methionine sulfoxide reductase"/>
    <property type="match status" value="1"/>
</dbReference>
<accession>A0A4R3K1D5</accession>
<dbReference type="InterPro" id="IPR011057">
    <property type="entry name" value="Mss4-like_sf"/>
</dbReference>
<evidence type="ECO:0000256" key="4">
    <source>
        <dbReference type="ARBA" id="ARBA00023268"/>
    </source>
</evidence>
<proteinExistence type="inferred from homology"/>
<dbReference type="PANTHER" id="PTHR10173">
    <property type="entry name" value="METHIONINE SULFOXIDE REDUCTASE"/>
    <property type="match status" value="1"/>
</dbReference>
<dbReference type="EC" id="1.8.4.12" evidence="9"/>
<evidence type="ECO:0000256" key="10">
    <source>
        <dbReference type="HAMAP-Rule" id="MF_01401"/>
    </source>
</evidence>
<dbReference type="InterPro" id="IPR028427">
    <property type="entry name" value="Met_Sox_Rdtase_MsrB"/>
</dbReference>
<dbReference type="Pfam" id="PF01625">
    <property type="entry name" value="PMSR"/>
    <property type="match status" value="1"/>
</dbReference>
<dbReference type="PROSITE" id="PS51790">
    <property type="entry name" value="MSRB"/>
    <property type="match status" value="1"/>
</dbReference>
<evidence type="ECO:0000256" key="2">
    <source>
        <dbReference type="ARBA" id="ARBA00011017"/>
    </source>
</evidence>
<comment type="similarity">
    <text evidence="10">Belongs to the MsrA Met sulfoxide reductase family.</text>
</comment>
<dbReference type="OrthoDB" id="4174719at2"/>
<dbReference type="GO" id="GO:0033744">
    <property type="term" value="F:L-methionine:thioredoxin-disulfide S-oxidoreductase activity"/>
    <property type="evidence" value="ECO:0007669"/>
    <property type="project" value="RHEA"/>
</dbReference>
<dbReference type="NCBIfam" id="TIGR00357">
    <property type="entry name" value="peptide-methionine (R)-S-oxide reductase MsrB"/>
    <property type="match status" value="1"/>
</dbReference>
<dbReference type="SUPFAM" id="SSF51316">
    <property type="entry name" value="Mss4-like"/>
    <property type="match status" value="1"/>
</dbReference>
<protein>
    <recommendedName>
        <fullName evidence="9 10">Multifunctional fusion protein</fullName>
    </recommendedName>
    <domain>
        <recommendedName>
            <fullName evidence="10">Peptide methionine sulfoxide reductase MsrA</fullName>
            <shortName evidence="10">Protein-methionine-S-oxide reductase</shortName>
            <ecNumber evidence="10">1.8.4.11</ecNumber>
        </recommendedName>
        <alternativeName>
            <fullName evidence="10">Peptide-methionine (S)-S-oxide reductase</fullName>
            <shortName evidence="10">Peptide Met(O) reductase</shortName>
        </alternativeName>
    </domain>
    <domain>
        <recommendedName>
            <fullName evidence="9">Peptide methionine sulfoxide reductase MsrB</fullName>
            <ecNumber evidence="9">1.8.4.12</ecNumber>
        </recommendedName>
        <alternativeName>
            <fullName evidence="9">Peptide-methionine (R)-S-oxide reductase</fullName>
        </alternativeName>
    </domain>
</protein>
<evidence type="ECO:0000313" key="13">
    <source>
        <dbReference type="Proteomes" id="UP000295726"/>
    </source>
</evidence>
<dbReference type="GO" id="GO:0008113">
    <property type="term" value="F:peptide-methionine (S)-S-oxide reductase activity"/>
    <property type="evidence" value="ECO:0007669"/>
    <property type="project" value="UniProtKB-UniRule"/>
</dbReference>
<dbReference type="HAMAP" id="MF_01401">
    <property type="entry name" value="MsrA"/>
    <property type="match status" value="1"/>
</dbReference>
<evidence type="ECO:0000256" key="5">
    <source>
        <dbReference type="ARBA" id="ARBA00024679"/>
    </source>
</evidence>
<feature type="domain" description="MsrB" evidence="11">
    <location>
        <begin position="178"/>
        <end position="301"/>
    </location>
</feature>
<dbReference type="FunFam" id="2.170.150.20:FF:000003">
    <property type="entry name" value="Peptide methionine sulfoxide reductase MsrB"/>
    <property type="match status" value="1"/>
</dbReference>
<keyword evidence="3 9" id="KW-0560">Oxidoreductase</keyword>
<dbReference type="NCBIfam" id="TIGR00401">
    <property type="entry name" value="msrA"/>
    <property type="match status" value="1"/>
</dbReference>
<evidence type="ECO:0000256" key="7">
    <source>
        <dbReference type="ARBA" id="ARBA00048488"/>
    </source>
</evidence>
<dbReference type="RefSeq" id="WP_132383424.1">
    <property type="nucleotide sequence ID" value="NZ_DAISCH010000004.1"/>
</dbReference>
<dbReference type="InterPro" id="IPR002569">
    <property type="entry name" value="Met_Sox_Rdtase_MsrA_dom"/>
</dbReference>
<dbReference type="GO" id="GO:0033743">
    <property type="term" value="F:peptide-methionine (R)-S-oxide reductase activity"/>
    <property type="evidence" value="ECO:0007669"/>
    <property type="project" value="UniProtKB-UniRule"/>
</dbReference>
<evidence type="ECO:0000256" key="6">
    <source>
        <dbReference type="ARBA" id="ARBA00047806"/>
    </source>
</evidence>
<evidence type="ECO:0000256" key="1">
    <source>
        <dbReference type="ARBA" id="ARBA00008076"/>
    </source>
</evidence>
<comment type="similarity">
    <text evidence="2">In the N-terminal section; belongs to the MsrA Met sulfoxide reductase family.</text>
</comment>
<dbReference type="InterPro" id="IPR002579">
    <property type="entry name" value="Met_Sox_Rdtase_MsrB_dom"/>
</dbReference>
<dbReference type="GO" id="GO:0030091">
    <property type="term" value="P:protein repair"/>
    <property type="evidence" value="ECO:0007669"/>
    <property type="project" value="InterPro"/>
</dbReference>
<comment type="caution">
    <text evidence="12">The sequence shown here is derived from an EMBL/GenBank/DDBJ whole genome shotgun (WGS) entry which is preliminary data.</text>
</comment>
<evidence type="ECO:0000256" key="8">
    <source>
        <dbReference type="ARBA" id="ARBA00048782"/>
    </source>
</evidence>
<dbReference type="Gene3D" id="3.30.1060.10">
    <property type="entry name" value="Peptide methionine sulphoxide reductase MsrA"/>
    <property type="match status" value="1"/>
</dbReference>
<comment type="similarity">
    <text evidence="9">Belongs to the MsrB Met sulfoxide reductase family.</text>
</comment>
<evidence type="ECO:0000256" key="9">
    <source>
        <dbReference type="HAMAP-Rule" id="MF_01400"/>
    </source>
</evidence>
<keyword evidence="13" id="KW-1185">Reference proteome</keyword>
<dbReference type="EC" id="1.8.4.11" evidence="10"/>
<name>A0A4R3K1D5_9FIRM</name>
<comment type="catalytic activity">
    <reaction evidence="7 9">
        <text>L-methionyl-[protein] + [thioredoxin]-disulfide + H2O = L-methionyl-(R)-S-oxide-[protein] + [thioredoxin]-dithiol</text>
        <dbReference type="Rhea" id="RHEA:24164"/>
        <dbReference type="Rhea" id="RHEA-COMP:10698"/>
        <dbReference type="Rhea" id="RHEA-COMP:10700"/>
        <dbReference type="Rhea" id="RHEA-COMP:12313"/>
        <dbReference type="Rhea" id="RHEA-COMP:12314"/>
        <dbReference type="ChEBI" id="CHEBI:15377"/>
        <dbReference type="ChEBI" id="CHEBI:16044"/>
        <dbReference type="ChEBI" id="CHEBI:29950"/>
        <dbReference type="ChEBI" id="CHEBI:45764"/>
        <dbReference type="ChEBI" id="CHEBI:50058"/>
        <dbReference type="EC" id="1.8.4.12"/>
    </reaction>
</comment>
<dbReference type="GO" id="GO:0006979">
    <property type="term" value="P:response to oxidative stress"/>
    <property type="evidence" value="ECO:0007669"/>
    <property type="project" value="InterPro"/>
</dbReference>
<dbReference type="EMBL" id="SLZZ01000030">
    <property type="protein sequence ID" value="TCS75236.1"/>
    <property type="molecule type" value="Genomic_DNA"/>
</dbReference>
<comment type="catalytic activity">
    <reaction evidence="8 10">
        <text>[thioredoxin]-disulfide + L-methionine + H2O = L-methionine (S)-S-oxide + [thioredoxin]-dithiol</text>
        <dbReference type="Rhea" id="RHEA:19993"/>
        <dbReference type="Rhea" id="RHEA-COMP:10698"/>
        <dbReference type="Rhea" id="RHEA-COMP:10700"/>
        <dbReference type="ChEBI" id="CHEBI:15377"/>
        <dbReference type="ChEBI" id="CHEBI:29950"/>
        <dbReference type="ChEBI" id="CHEBI:50058"/>
        <dbReference type="ChEBI" id="CHEBI:57844"/>
        <dbReference type="ChEBI" id="CHEBI:58772"/>
        <dbReference type="EC" id="1.8.4.11"/>
    </reaction>
</comment>
<organism evidence="12 13">
    <name type="scientific">Muricomes intestini</name>
    <dbReference type="NCBI Taxonomy" id="1796634"/>
    <lineage>
        <taxon>Bacteria</taxon>
        <taxon>Bacillati</taxon>
        <taxon>Bacillota</taxon>
        <taxon>Clostridia</taxon>
        <taxon>Lachnospirales</taxon>
        <taxon>Lachnospiraceae</taxon>
        <taxon>Muricomes</taxon>
    </lineage>
</organism>
<comment type="function">
    <text evidence="5 10">Has an important function as a repair enzyme for proteins that have been inactivated by oxidation. Catalyzes the reversible oxidation-reduction of methionine sulfoxide in proteins to methionine.</text>
</comment>
<feature type="active site" description="Nucleophile" evidence="9">
    <location>
        <position position="290"/>
    </location>
</feature>
<dbReference type="HAMAP" id="MF_01400">
    <property type="entry name" value="MsrB"/>
    <property type="match status" value="1"/>
</dbReference>
<evidence type="ECO:0000259" key="11">
    <source>
        <dbReference type="PROSITE" id="PS51790"/>
    </source>
</evidence>
<reference evidence="12 13" key="1">
    <citation type="submission" date="2019-03" db="EMBL/GenBank/DDBJ databases">
        <title>Genomic Encyclopedia of Type Strains, Phase IV (KMG-IV): sequencing the most valuable type-strain genomes for metagenomic binning, comparative biology and taxonomic classification.</title>
        <authorList>
            <person name="Goeker M."/>
        </authorList>
    </citation>
    <scope>NUCLEOTIDE SEQUENCE [LARGE SCALE GENOMIC DNA]</scope>
    <source>
        <strain evidence="12 13">DSM 29489</strain>
    </source>
</reference>
<comment type="catalytic activity">
    <reaction evidence="6 10">
        <text>L-methionyl-[protein] + [thioredoxin]-disulfide + H2O = L-methionyl-(S)-S-oxide-[protein] + [thioredoxin]-dithiol</text>
        <dbReference type="Rhea" id="RHEA:14217"/>
        <dbReference type="Rhea" id="RHEA-COMP:10698"/>
        <dbReference type="Rhea" id="RHEA-COMP:10700"/>
        <dbReference type="Rhea" id="RHEA-COMP:12313"/>
        <dbReference type="Rhea" id="RHEA-COMP:12315"/>
        <dbReference type="ChEBI" id="CHEBI:15377"/>
        <dbReference type="ChEBI" id="CHEBI:16044"/>
        <dbReference type="ChEBI" id="CHEBI:29950"/>
        <dbReference type="ChEBI" id="CHEBI:44120"/>
        <dbReference type="ChEBI" id="CHEBI:50058"/>
        <dbReference type="EC" id="1.8.4.11"/>
    </reaction>
</comment>
<dbReference type="GO" id="GO:0005737">
    <property type="term" value="C:cytoplasm"/>
    <property type="evidence" value="ECO:0007669"/>
    <property type="project" value="TreeGrafter"/>
</dbReference>
<dbReference type="InterPro" id="IPR036509">
    <property type="entry name" value="Met_Sox_Rdtase_MsrA_sf"/>
</dbReference>
<dbReference type="Proteomes" id="UP000295726">
    <property type="component" value="Unassembled WGS sequence"/>
</dbReference>
<comment type="similarity">
    <text evidence="1">In the C-terminal section; belongs to the MsrB Met sulfoxide reductase family.</text>
</comment>
<gene>
    <name evidence="10" type="primary">msrA</name>
    <name evidence="9" type="synonym">msrB</name>
    <name evidence="12" type="ORF">EDD59_13032</name>
</gene>
<comment type="caution">
    <text evidence="9">Lacks conserved residue(s) required for the propagation of feature annotation.</text>
</comment>
<evidence type="ECO:0000313" key="12">
    <source>
        <dbReference type="EMBL" id="TCS75236.1"/>
    </source>
</evidence>
<dbReference type="Gene3D" id="2.170.150.20">
    <property type="entry name" value="Peptide methionine sulfoxide reductase"/>
    <property type="match status" value="1"/>
</dbReference>
<sequence length="321" mass="36410">MKKEIYLAGGCFWGTEKYLENIPGVLSTEVGYANGNTENPTYEEVCSNNTGFAETVKVEYEDSKIGLPFILELYYDVINPVSINRQGGDVGTQYRTGIYFTDTEDETVILTSIGKLQQNYREKIAVEVKPLFNYYKAEEYHQKYLDKNPGGYCHIGAAKFEKAEKALDPSRKYAKKTVDELKENLNEVQFNVTQNSATEPPYQNEYFDKFEEGIYVDITTGEPLFLSDDKFESGCGWPSFSSPIAPELITNITDRSHGMLRTEVRSSHGDAHLGHVFEDGPAPQGGLRYCINSASLKFIPREEMEEEGYGEYLSLLRKERQ</sequence>
<dbReference type="Pfam" id="PF01641">
    <property type="entry name" value="SelR"/>
    <property type="match status" value="1"/>
</dbReference>
<dbReference type="AlphaFoldDB" id="A0A4R3K1D5"/>
<dbReference type="PANTHER" id="PTHR10173:SF59">
    <property type="entry name" value="PEPTIDE METHIONINE SULFOXIDE REDUCTASE MSRA_MSRB"/>
    <property type="match status" value="1"/>
</dbReference>